<feature type="transmembrane region" description="Helical" evidence="1">
    <location>
        <begin position="187"/>
        <end position="203"/>
    </location>
</feature>
<comment type="caution">
    <text evidence="2">The sequence shown here is derived from an EMBL/GenBank/DDBJ whole genome shotgun (WGS) entry which is preliminary data.</text>
</comment>
<sequence length="459" mass="52304">MEKQLEADDRFEKVLYIIVNLLTGISVIYYLLRIGQVFNPEDPWNLFILIIFSFKFLLDIYVFKVGFATFSLVLLFLPIISILGFGPIGEVQPLFNDRTHLIEKHFYTLAFGALFFYYIWSILLWLTNKTYRSYDAKILAFYSGTVQSLLATWFFSAVAIVSSIIYLPDLPGKAYHEMSPSLLPGNAWNSVVVISYFFVLMGVKGSAIRKFAILFVPFWLLAHYARVDILGLLLILYLLLTATKKADVIRSKFSFKKAALIVGGLLVFSYLGLVRHTGLIFDVEAITESFFMLINYPTVQDLVYSTAAAMEVTHTYGNYNTLIDYIPQLIPSFFGIEAQSPQAAHLVASLIHTNYGLFVYGEYYLNFEVIGLIVAPFATYAVLFVPAILLKKFFGNMGMALGYYWIVLTIARVFWYGYIYYIKPLIIIMPIFIILYLVIASFEKDLVDKPALKSTDPHA</sequence>
<keyword evidence="1" id="KW-1133">Transmembrane helix</keyword>
<keyword evidence="3" id="KW-1185">Reference proteome</keyword>
<keyword evidence="1" id="KW-0812">Transmembrane</keyword>
<evidence type="ECO:0000313" key="2">
    <source>
        <dbReference type="EMBL" id="MBD8013470.1"/>
    </source>
</evidence>
<evidence type="ECO:0000313" key="3">
    <source>
        <dbReference type="Proteomes" id="UP000658980"/>
    </source>
</evidence>
<evidence type="ECO:0008006" key="4">
    <source>
        <dbReference type="Google" id="ProtNLM"/>
    </source>
</evidence>
<protein>
    <recommendedName>
        <fullName evidence="4">Oligosaccharide repeat unit polymerase</fullName>
    </recommendedName>
</protein>
<feature type="transmembrane region" description="Helical" evidence="1">
    <location>
        <begin position="67"/>
        <end position="86"/>
    </location>
</feature>
<feature type="transmembrane region" description="Helical" evidence="1">
    <location>
        <begin position="215"/>
        <end position="238"/>
    </location>
</feature>
<dbReference type="RefSeq" id="WP_191713716.1">
    <property type="nucleotide sequence ID" value="NZ_JACSPU010000001.1"/>
</dbReference>
<feature type="transmembrane region" description="Helical" evidence="1">
    <location>
        <begin position="401"/>
        <end position="419"/>
    </location>
</feature>
<feature type="transmembrane region" description="Helical" evidence="1">
    <location>
        <begin position="369"/>
        <end position="389"/>
    </location>
</feature>
<organism evidence="2 3">
    <name type="scientific">Planococcus wigleyi</name>
    <dbReference type="NCBI Taxonomy" id="2762216"/>
    <lineage>
        <taxon>Bacteria</taxon>
        <taxon>Bacillati</taxon>
        <taxon>Bacillota</taxon>
        <taxon>Bacilli</taxon>
        <taxon>Bacillales</taxon>
        <taxon>Caryophanaceae</taxon>
        <taxon>Planococcus</taxon>
    </lineage>
</organism>
<feature type="transmembrane region" description="Helical" evidence="1">
    <location>
        <begin position="14"/>
        <end position="32"/>
    </location>
</feature>
<feature type="transmembrane region" description="Helical" evidence="1">
    <location>
        <begin position="44"/>
        <end position="62"/>
    </location>
</feature>
<reference evidence="2 3" key="1">
    <citation type="submission" date="2020-08" db="EMBL/GenBank/DDBJ databases">
        <title>A Genomic Blueprint of the Chicken Gut Microbiome.</title>
        <authorList>
            <person name="Gilroy R."/>
            <person name="Ravi A."/>
            <person name="Getino M."/>
            <person name="Pursley I."/>
            <person name="Horton D.L."/>
            <person name="Alikhan N.-F."/>
            <person name="Baker D."/>
            <person name="Gharbi K."/>
            <person name="Hall N."/>
            <person name="Watson M."/>
            <person name="Adriaenssens E.M."/>
            <person name="Foster-Nyarko E."/>
            <person name="Jarju S."/>
            <person name="Secka A."/>
            <person name="Antonio M."/>
            <person name="Oren A."/>
            <person name="Chaudhuri R."/>
            <person name="La Ragione R.M."/>
            <person name="Hildebrand F."/>
            <person name="Pallen M.J."/>
        </authorList>
    </citation>
    <scope>NUCLEOTIDE SEQUENCE [LARGE SCALE GENOMIC DNA]</scope>
    <source>
        <strain evidence="2 3">Sa1BUA13</strain>
    </source>
</reference>
<proteinExistence type="predicted"/>
<feature type="transmembrane region" description="Helical" evidence="1">
    <location>
        <begin position="106"/>
        <end position="127"/>
    </location>
</feature>
<keyword evidence="1" id="KW-0472">Membrane</keyword>
<dbReference type="Proteomes" id="UP000658980">
    <property type="component" value="Unassembled WGS sequence"/>
</dbReference>
<evidence type="ECO:0000256" key="1">
    <source>
        <dbReference type="SAM" id="Phobius"/>
    </source>
</evidence>
<gene>
    <name evidence="2" type="ORF">H9630_01475</name>
</gene>
<dbReference type="EMBL" id="JACSPU010000001">
    <property type="protein sequence ID" value="MBD8013470.1"/>
    <property type="molecule type" value="Genomic_DNA"/>
</dbReference>
<feature type="transmembrane region" description="Helical" evidence="1">
    <location>
        <begin position="258"/>
        <end position="274"/>
    </location>
</feature>
<feature type="transmembrane region" description="Helical" evidence="1">
    <location>
        <begin position="139"/>
        <end position="167"/>
    </location>
</feature>
<accession>A0ABR8W8W8</accession>
<name>A0ABR8W8W8_9BACL</name>
<feature type="transmembrane region" description="Helical" evidence="1">
    <location>
        <begin position="425"/>
        <end position="442"/>
    </location>
</feature>